<name>A0A1X7AKG4_9GAMM</name>
<dbReference type="PANTHER" id="PTHR35526">
    <property type="entry name" value="ANTI-SIGMA-F FACTOR RSBW-RELATED"/>
    <property type="match status" value="1"/>
</dbReference>
<proteinExistence type="predicted"/>
<gene>
    <name evidence="3" type="primary">rsbW</name>
    <name evidence="3" type="ORF">EHSB41UT_02555</name>
</gene>
<dbReference type="AlphaFoldDB" id="A0A1X7AKG4"/>
<organism evidence="3 4">
    <name type="scientific">Parendozoicomonas haliclonae</name>
    <dbReference type="NCBI Taxonomy" id="1960125"/>
    <lineage>
        <taxon>Bacteria</taxon>
        <taxon>Pseudomonadati</taxon>
        <taxon>Pseudomonadota</taxon>
        <taxon>Gammaproteobacteria</taxon>
        <taxon>Oceanospirillales</taxon>
        <taxon>Endozoicomonadaceae</taxon>
        <taxon>Parendozoicomonas</taxon>
    </lineage>
</organism>
<dbReference type="InterPro" id="IPR050267">
    <property type="entry name" value="Anti-sigma-factor_SerPK"/>
</dbReference>
<accession>A0A1X7AKG4</accession>
<keyword evidence="3" id="KW-0808">Transferase</keyword>
<dbReference type="Proteomes" id="UP000196573">
    <property type="component" value="Unassembled WGS sequence"/>
</dbReference>
<keyword evidence="4" id="KW-1185">Reference proteome</keyword>
<keyword evidence="1" id="KW-0723">Serine/threonine-protein kinase</keyword>
<dbReference type="PANTHER" id="PTHR35526:SF3">
    <property type="entry name" value="ANTI-SIGMA-F FACTOR RSBW"/>
    <property type="match status" value="1"/>
</dbReference>
<keyword evidence="3" id="KW-0418">Kinase</keyword>
<protein>
    <submittedName>
        <fullName evidence="3">Serine-protein kinase RsbW</fullName>
        <ecNumber evidence="3">2.7.11.1</ecNumber>
    </submittedName>
</protein>
<dbReference type="InterPro" id="IPR036890">
    <property type="entry name" value="HATPase_C_sf"/>
</dbReference>
<evidence type="ECO:0000259" key="2">
    <source>
        <dbReference type="Pfam" id="PF13581"/>
    </source>
</evidence>
<sequence length="152" mass="17042">MTDKASQQPSQTLTLSIDSRLEDTVLVAMAVRGVCAMTAMSQKELNRMELCVVEVVNNAIEHAYQGRSGHRIEVELIYSPEENLEIVVSDYGSAMPEEVRPENKKELVVPDPHNPDTLLASGRGLAIVEKLMDHIHYQSHEGRNSFHMFRAL</sequence>
<dbReference type="GO" id="GO:0004674">
    <property type="term" value="F:protein serine/threonine kinase activity"/>
    <property type="evidence" value="ECO:0007669"/>
    <property type="project" value="UniProtKB-KW"/>
</dbReference>
<dbReference type="InterPro" id="IPR003594">
    <property type="entry name" value="HATPase_dom"/>
</dbReference>
<dbReference type="RefSeq" id="WP_087110441.1">
    <property type="nucleotide sequence ID" value="NZ_CBCSCN010000003.1"/>
</dbReference>
<dbReference type="EC" id="2.7.11.1" evidence="3"/>
<dbReference type="CDD" id="cd16936">
    <property type="entry name" value="HATPase_RsbW-like"/>
    <property type="match status" value="1"/>
</dbReference>
<dbReference type="Pfam" id="PF13581">
    <property type="entry name" value="HATPase_c_2"/>
    <property type="match status" value="1"/>
</dbReference>
<evidence type="ECO:0000313" key="4">
    <source>
        <dbReference type="Proteomes" id="UP000196573"/>
    </source>
</evidence>
<dbReference type="OrthoDB" id="5624604at2"/>
<dbReference type="EMBL" id="FWPT01000005">
    <property type="protein sequence ID" value="SMA47809.1"/>
    <property type="molecule type" value="Genomic_DNA"/>
</dbReference>
<dbReference type="Gene3D" id="3.30.565.10">
    <property type="entry name" value="Histidine kinase-like ATPase, C-terminal domain"/>
    <property type="match status" value="1"/>
</dbReference>
<evidence type="ECO:0000256" key="1">
    <source>
        <dbReference type="ARBA" id="ARBA00022527"/>
    </source>
</evidence>
<evidence type="ECO:0000313" key="3">
    <source>
        <dbReference type="EMBL" id="SMA47809.1"/>
    </source>
</evidence>
<feature type="domain" description="Histidine kinase/HSP90-like ATPase" evidence="2">
    <location>
        <begin position="19"/>
        <end position="145"/>
    </location>
</feature>
<reference evidence="3 4" key="1">
    <citation type="submission" date="2017-03" db="EMBL/GenBank/DDBJ databases">
        <authorList>
            <person name="Afonso C.L."/>
            <person name="Miller P.J."/>
            <person name="Scott M.A."/>
            <person name="Spackman E."/>
            <person name="Goraichik I."/>
            <person name="Dimitrov K.M."/>
            <person name="Suarez D.L."/>
            <person name="Swayne D.E."/>
        </authorList>
    </citation>
    <scope>NUCLEOTIDE SEQUENCE [LARGE SCALE GENOMIC DNA]</scope>
    <source>
        <strain evidence="3">SB41UT1</strain>
    </source>
</reference>
<dbReference type="SUPFAM" id="SSF55874">
    <property type="entry name" value="ATPase domain of HSP90 chaperone/DNA topoisomerase II/histidine kinase"/>
    <property type="match status" value="1"/>
</dbReference>